<organism evidence="3 4">
    <name type="scientific">Streptomyces cirratus</name>
    <dbReference type="NCBI Taxonomy" id="68187"/>
    <lineage>
        <taxon>Bacteria</taxon>
        <taxon>Bacillati</taxon>
        <taxon>Actinomycetota</taxon>
        <taxon>Actinomycetes</taxon>
        <taxon>Kitasatosporales</taxon>
        <taxon>Streptomycetaceae</taxon>
        <taxon>Streptomyces</taxon>
    </lineage>
</organism>
<feature type="signal peptide" evidence="1">
    <location>
        <begin position="1"/>
        <end position="28"/>
    </location>
</feature>
<keyword evidence="4" id="KW-1185">Reference proteome</keyword>
<proteinExistence type="predicted"/>
<dbReference type="InterPro" id="IPR037045">
    <property type="entry name" value="S8pro/Inhibitor_I9_sf"/>
</dbReference>
<feature type="chain" id="PRO_5047518316" description="Inhibitor I9 domain-containing protein" evidence="1">
    <location>
        <begin position="29"/>
        <end position="117"/>
    </location>
</feature>
<keyword evidence="1" id="KW-0732">Signal</keyword>
<gene>
    <name evidence="3" type="ORF">GCM10010347_57680</name>
</gene>
<dbReference type="EMBL" id="BMVP01000017">
    <property type="protein sequence ID" value="GHB79652.1"/>
    <property type="molecule type" value="Genomic_DNA"/>
</dbReference>
<comment type="caution">
    <text evidence="3">The sequence shown here is derived from an EMBL/GenBank/DDBJ whole genome shotgun (WGS) entry which is preliminary data.</text>
</comment>
<evidence type="ECO:0000259" key="2">
    <source>
        <dbReference type="Pfam" id="PF05922"/>
    </source>
</evidence>
<accession>A0ABQ3F4W4</accession>
<sequence length="117" mass="12265">MRNRPRWTRRAAVAVTALAAVAALPATAVTAATHGSAPRAAHPAPDEWPTYVVTVRRGMDPAMVADHHGIRPVHVFHTAMNGFAAPLSPDQVTALRANPLVESIEEDGVGSSFGTPA</sequence>
<reference evidence="4" key="1">
    <citation type="journal article" date="2019" name="Int. J. Syst. Evol. Microbiol.">
        <title>The Global Catalogue of Microorganisms (GCM) 10K type strain sequencing project: providing services to taxonomists for standard genome sequencing and annotation.</title>
        <authorList>
            <consortium name="The Broad Institute Genomics Platform"/>
            <consortium name="The Broad Institute Genome Sequencing Center for Infectious Disease"/>
            <person name="Wu L."/>
            <person name="Ma J."/>
        </authorList>
    </citation>
    <scope>NUCLEOTIDE SEQUENCE [LARGE SCALE GENOMIC DNA]</scope>
    <source>
        <strain evidence="4">JCM 4738</strain>
    </source>
</reference>
<protein>
    <recommendedName>
        <fullName evidence="2">Inhibitor I9 domain-containing protein</fullName>
    </recommendedName>
</protein>
<evidence type="ECO:0000313" key="4">
    <source>
        <dbReference type="Proteomes" id="UP000642673"/>
    </source>
</evidence>
<evidence type="ECO:0000313" key="3">
    <source>
        <dbReference type="EMBL" id="GHB79652.1"/>
    </source>
</evidence>
<dbReference type="Proteomes" id="UP000642673">
    <property type="component" value="Unassembled WGS sequence"/>
</dbReference>
<feature type="domain" description="Inhibitor I9" evidence="2">
    <location>
        <begin position="67"/>
        <end position="107"/>
    </location>
</feature>
<dbReference type="Gene3D" id="3.30.70.80">
    <property type="entry name" value="Peptidase S8 propeptide/proteinase inhibitor I9"/>
    <property type="match status" value="1"/>
</dbReference>
<dbReference type="InterPro" id="IPR010259">
    <property type="entry name" value="S8pro/Inhibitor_I9"/>
</dbReference>
<dbReference type="Pfam" id="PF05922">
    <property type="entry name" value="Inhibitor_I9"/>
    <property type="match status" value="1"/>
</dbReference>
<name>A0ABQ3F4W4_9ACTN</name>
<evidence type="ECO:0000256" key="1">
    <source>
        <dbReference type="SAM" id="SignalP"/>
    </source>
</evidence>
<dbReference type="RefSeq" id="WP_190187171.1">
    <property type="nucleotide sequence ID" value="NZ_BMVP01000017.1"/>
</dbReference>
<dbReference type="SUPFAM" id="SSF54897">
    <property type="entry name" value="Protease propeptides/inhibitors"/>
    <property type="match status" value="1"/>
</dbReference>